<evidence type="ECO:0000313" key="2">
    <source>
        <dbReference type="Proteomes" id="UP000036403"/>
    </source>
</evidence>
<dbReference type="PaxDb" id="67767-A0A0J7JWK3"/>
<feature type="non-terminal residue" evidence="1">
    <location>
        <position position="248"/>
    </location>
</feature>
<sequence length="248" mass="28080">MEALVSTQRDLHRRIARSYENLRKVGAAKLSVALVQSAMNNLESKWNKFEAQHEHLQLTFAKGLAETDYITSDYVSTVELAYLEQRAKLVELERELAGPPADTAPKSGRSETASSRNVLPRIQLPQFSGKFEDWPAFRDLFLSIVVDESSLSKVEKIHYLKTSVKGDAEQLIRNLPSTEDNFERAWATLRDHFENKRLLVRSYLAAFTALPRMKTDSVADLRRIFHGVMSTVGALEGIERPISNCTDL</sequence>
<dbReference type="PANTHER" id="PTHR22954">
    <property type="entry name" value="RETROVIRAL PROTEASE-RELATED"/>
    <property type="match status" value="1"/>
</dbReference>
<reference evidence="1 2" key="1">
    <citation type="submission" date="2015-04" db="EMBL/GenBank/DDBJ databases">
        <title>Lasius niger genome sequencing.</title>
        <authorList>
            <person name="Konorov E.A."/>
            <person name="Nikitin M.A."/>
            <person name="Kirill M.V."/>
            <person name="Chang P."/>
        </authorList>
    </citation>
    <scope>NUCLEOTIDE SEQUENCE [LARGE SCALE GENOMIC DNA]</scope>
    <source>
        <tissue evidence="1">Whole</tissue>
    </source>
</reference>
<dbReference type="Pfam" id="PF03564">
    <property type="entry name" value="DUF1759"/>
    <property type="match status" value="1"/>
</dbReference>
<organism evidence="1 2">
    <name type="scientific">Lasius niger</name>
    <name type="common">Black garden ant</name>
    <dbReference type="NCBI Taxonomy" id="67767"/>
    <lineage>
        <taxon>Eukaryota</taxon>
        <taxon>Metazoa</taxon>
        <taxon>Ecdysozoa</taxon>
        <taxon>Arthropoda</taxon>
        <taxon>Hexapoda</taxon>
        <taxon>Insecta</taxon>
        <taxon>Pterygota</taxon>
        <taxon>Neoptera</taxon>
        <taxon>Endopterygota</taxon>
        <taxon>Hymenoptera</taxon>
        <taxon>Apocrita</taxon>
        <taxon>Aculeata</taxon>
        <taxon>Formicoidea</taxon>
        <taxon>Formicidae</taxon>
        <taxon>Formicinae</taxon>
        <taxon>Lasius</taxon>
        <taxon>Lasius</taxon>
    </lineage>
</organism>
<dbReference type="PANTHER" id="PTHR22954:SF3">
    <property type="entry name" value="PROTEIN CBG08539"/>
    <property type="match status" value="1"/>
</dbReference>
<comment type="caution">
    <text evidence="1">The sequence shown here is derived from an EMBL/GenBank/DDBJ whole genome shotgun (WGS) entry which is preliminary data.</text>
</comment>
<evidence type="ECO:0000313" key="1">
    <source>
        <dbReference type="EMBL" id="KMQ82484.1"/>
    </source>
</evidence>
<proteinExistence type="predicted"/>
<dbReference type="InterPro" id="IPR005312">
    <property type="entry name" value="DUF1759"/>
</dbReference>
<dbReference type="Proteomes" id="UP000036403">
    <property type="component" value="Unassembled WGS sequence"/>
</dbReference>
<accession>A0A0J7JWK3</accession>
<keyword evidence="2" id="KW-1185">Reference proteome</keyword>
<dbReference type="STRING" id="67767.A0A0J7JWK3"/>
<dbReference type="OrthoDB" id="7696997at2759"/>
<dbReference type="AlphaFoldDB" id="A0A0J7JWK3"/>
<dbReference type="EMBL" id="LBMM01025026">
    <property type="protein sequence ID" value="KMQ82484.1"/>
    <property type="molecule type" value="Genomic_DNA"/>
</dbReference>
<name>A0A0J7JWK3_LASNI</name>
<protein>
    <submittedName>
        <fullName evidence="1">Uncharacterized protein</fullName>
    </submittedName>
</protein>
<gene>
    <name evidence="1" type="ORF">RF55_22784</name>
</gene>